<gene>
    <name evidence="2" type="ORF">PDMSB3_1788</name>
</gene>
<protein>
    <submittedName>
        <fullName evidence="2">Uncharacterized protein</fullName>
    </submittedName>
</protein>
<accession>A0A5Q4Z1Z3</accession>
<organism evidence="2 3">
    <name type="scientific">Paraburkholderia dioscoreae</name>
    <dbReference type="NCBI Taxonomy" id="2604047"/>
    <lineage>
        <taxon>Bacteria</taxon>
        <taxon>Pseudomonadati</taxon>
        <taxon>Pseudomonadota</taxon>
        <taxon>Betaproteobacteria</taxon>
        <taxon>Burkholderiales</taxon>
        <taxon>Burkholderiaceae</taxon>
        <taxon>Paraburkholderia</taxon>
    </lineage>
</organism>
<dbReference type="KEGG" id="pdio:PDMSB3_1788"/>
<feature type="region of interest" description="Disordered" evidence="1">
    <location>
        <begin position="1"/>
        <end position="32"/>
    </location>
</feature>
<proteinExistence type="predicted"/>
<keyword evidence="3" id="KW-1185">Reference proteome</keyword>
<evidence type="ECO:0000256" key="1">
    <source>
        <dbReference type="SAM" id="MobiDB-lite"/>
    </source>
</evidence>
<dbReference type="AlphaFoldDB" id="A0A5Q4Z1Z3"/>
<sequence>MSGGGTQTHGKSSPGGHPTDGSGQGRAGRLDGAEGRNILKAVVVDGLAGAAEVGRQCEFVDVPAAVRDRRWRTTAVPQ</sequence>
<evidence type="ECO:0000313" key="3">
    <source>
        <dbReference type="Proteomes" id="UP000325811"/>
    </source>
</evidence>
<evidence type="ECO:0000313" key="2">
    <source>
        <dbReference type="EMBL" id="VVD28244.1"/>
    </source>
</evidence>
<name>A0A5Q4Z1Z3_9BURK</name>
<reference evidence="2 3" key="1">
    <citation type="submission" date="2019-08" db="EMBL/GenBank/DDBJ databases">
        <authorList>
            <person name="Herpell B J."/>
        </authorList>
    </citation>
    <scope>NUCLEOTIDE SEQUENCE [LARGE SCALE GENOMIC DNA]</scope>
    <source>
        <strain evidence="3">Msb3</strain>
    </source>
</reference>
<dbReference type="EMBL" id="LR699553">
    <property type="protein sequence ID" value="VVD28244.1"/>
    <property type="molecule type" value="Genomic_DNA"/>
</dbReference>
<dbReference type="Proteomes" id="UP000325811">
    <property type="component" value="Chromosome I"/>
</dbReference>